<dbReference type="Gene3D" id="3.40.1190.20">
    <property type="match status" value="1"/>
</dbReference>
<dbReference type="HAMAP" id="MF_01965">
    <property type="entry name" value="NADHX_dehydratase"/>
    <property type="match status" value="1"/>
</dbReference>
<feature type="binding site" evidence="17">
    <location>
        <position position="458"/>
    </location>
    <ligand>
        <name>AMP</name>
        <dbReference type="ChEBI" id="CHEBI:456215"/>
    </ligand>
</feature>
<evidence type="ECO:0000256" key="4">
    <source>
        <dbReference type="ARBA" id="ARBA00009524"/>
    </source>
</evidence>
<evidence type="ECO:0000256" key="11">
    <source>
        <dbReference type="ARBA" id="ARBA00023235"/>
    </source>
</evidence>
<keyword evidence="10 17" id="KW-0520">NAD</keyword>
<comment type="cofactor">
    <cofactor evidence="17">
        <name>Mg(2+)</name>
        <dbReference type="ChEBI" id="CHEBI:18420"/>
    </cofactor>
</comment>
<evidence type="ECO:0000256" key="16">
    <source>
        <dbReference type="ARBA" id="ARBA00049209"/>
    </source>
</evidence>
<comment type="similarity">
    <text evidence="17">Belongs to the NnrD/CARKD family.</text>
</comment>
<comment type="similarity">
    <text evidence="4 19">In the C-terminal section; belongs to the NnrD/CARKD family.</text>
</comment>
<evidence type="ECO:0000256" key="3">
    <source>
        <dbReference type="ARBA" id="ARBA00006001"/>
    </source>
</evidence>
<gene>
    <name evidence="17" type="primary">nnrD</name>
    <name evidence="18" type="synonym">nnrE</name>
    <name evidence="22" type="ORF">DespoDRAFT_02505</name>
</gene>
<dbReference type="InterPro" id="IPR036652">
    <property type="entry name" value="YjeF_N_dom_sf"/>
</dbReference>
<evidence type="ECO:0000256" key="19">
    <source>
        <dbReference type="PIRNR" id="PIRNR017184"/>
    </source>
</evidence>
<evidence type="ECO:0000256" key="6">
    <source>
        <dbReference type="ARBA" id="ARBA00022741"/>
    </source>
</evidence>
<feature type="binding site" evidence="17">
    <location>
        <begin position="429"/>
        <end position="433"/>
    </location>
    <ligand>
        <name>AMP</name>
        <dbReference type="ChEBI" id="CHEBI:456215"/>
    </ligand>
</feature>
<evidence type="ECO:0000256" key="14">
    <source>
        <dbReference type="ARBA" id="ARBA00025153"/>
    </source>
</evidence>
<dbReference type="EC" id="5.1.99.6" evidence="19"/>
<keyword evidence="13" id="KW-0511">Multifunctional enzyme</keyword>
<dbReference type="GO" id="GO:0110051">
    <property type="term" value="P:metabolite repair"/>
    <property type="evidence" value="ECO:0007669"/>
    <property type="project" value="TreeGrafter"/>
</dbReference>
<organism evidence="22 23">
    <name type="scientific">Desulfobacter postgatei 2ac9</name>
    <dbReference type="NCBI Taxonomy" id="879212"/>
    <lineage>
        <taxon>Bacteria</taxon>
        <taxon>Pseudomonadati</taxon>
        <taxon>Thermodesulfobacteriota</taxon>
        <taxon>Desulfobacteria</taxon>
        <taxon>Desulfobacterales</taxon>
        <taxon>Desulfobacteraceae</taxon>
        <taxon>Desulfobacter</taxon>
    </lineage>
</organism>
<dbReference type="PANTHER" id="PTHR12592">
    <property type="entry name" value="ATP-DEPENDENT (S)-NAD(P)H-HYDRATE DEHYDRATASE FAMILY MEMBER"/>
    <property type="match status" value="1"/>
</dbReference>
<dbReference type="eggNOG" id="COG0062">
    <property type="taxonomic scope" value="Bacteria"/>
</dbReference>
<evidence type="ECO:0000256" key="7">
    <source>
        <dbReference type="ARBA" id="ARBA00022840"/>
    </source>
</evidence>
<feature type="binding site" evidence="17">
    <location>
        <position position="341"/>
    </location>
    <ligand>
        <name>(6S)-NADPHX</name>
        <dbReference type="ChEBI" id="CHEBI:64076"/>
    </ligand>
</feature>
<keyword evidence="9 18" id="KW-0630">Potassium</keyword>
<dbReference type="GO" id="GO:0005524">
    <property type="term" value="F:ATP binding"/>
    <property type="evidence" value="ECO:0007669"/>
    <property type="project" value="UniProtKB-UniRule"/>
</dbReference>
<evidence type="ECO:0000256" key="8">
    <source>
        <dbReference type="ARBA" id="ARBA00022857"/>
    </source>
</evidence>
<feature type="domain" description="YjeF C-terminal" evidence="20">
    <location>
        <begin position="235"/>
        <end position="517"/>
    </location>
</feature>
<keyword evidence="7 17" id="KW-0067">ATP-binding</keyword>
<dbReference type="AlphaFoldDB" id="I5B4E0"/>
<dbReference type="Proteomes" id="UP000005778">
    <property type="component" value="Chromosome"/>
</dbReference>
<comment type="catalytic activity">
    <reaction evidence="15 17 19">
        <text>(6S)-NADHX + ADP = AMP + phosphate + NADH + H(+)</text>
        <dbReference type="Rhea" id="RHEA:32223"/>
        <dbReference type="ChEBI" id="CHEBI:15378"/>
        <dbReference type="ChEBI" id="CHEBI:43474"/>
        <dbReference type="ChEBI" id="CHEBI:57945"/>
        <dbReference type="ChEBI" id="CHEBI:64074"/>
        <dbReference type="ChEBI" id="CHEBI:456215"/>
        <dbReference type="ChEBI" id="CHEBI:456216"/>
        <dbReference type="EC" id="4.2.1.136"/>
    </reaction>
</comment>
<evidence type="ECO:0000256" key="15">
    <source>
        <dbReference type="ARBA" id="ARBA00048238"/>
    </source>
</evidence>
<dbReference type="PANTHER" id="PTHR12592:SF0">
    <property type="entry name" value="ATP-DEPENDENT (S)-NAD(P)H-HYDRATE DEHYDRATASE"/>
    <property type="match status" value="1"/>
</dbReference>
<comment type="catalytic activity">
    <reaction evidence="16 17 19">
        <text>(6S)-NADPHX + ADP = AMP + phosphate + NADPH + H(+)</text>
        <dbReference type="Rhea" id="RHEA:32235"/>
        <dbReference type="ChEBI" id="CHEBI:15378"/>
        <dbReference type="ChEBI" id="CHEBI:43474"/>
        <dbReference type="ChEBI" id="CHEBI:57783"/>
        <dbReference type="ChEBI" id="CHEBI:64076"/>
        <dbReference type="ChEBI" id="CHEBI:456215"/>
        <dbReference type="ChEBI" id="CHEBI:456216"/>
        <dbReference type="EC" id="4.2.1.136"/>
    </reaction>
</comment>
<feature type="binding site" evidence="18">
    <location>
        <position position="135"/>
    </location>
    <ligand>
        <name>K(+)</name>
        <dbReference type="ChEBI" id="CHEBI:29103"/>
    </ligand>
</feature>
<evidence type="ECO:0000256" key="13">
    <source>
        <dbReference type="ARBA" id="ARBA00023268"/>
    </source>
</evidence>
<dbReference type="Pfam" id="PF03853">
    <property type="entry name" value="YjeF_N"/>
    <property type="match status" value="1"/>
</dbReference>
<dbReference type="InterPro" id="IPR000631">
    <property type="entry name" value="CARKD"/>
</dbReference>
<comment type="function">
    <text evidence="17">Catalyzes the dehydration of the S-form of NAD(P)HX at the expense of ADP, which is converted to AMP. Together with NAD(P)HX epimerase, which catalyzes the epimerization of the S- and R-forms, the enzyme allows the repair of both epimers of NAD(P)HX, a damaged form of NAD(P)H that is a result of enzymatic or heat-dependent hydration.</text>
</comment>
<dbReference type="CDD" id="cd01171">
    <property type="entry name" value="YXKO-related"/>
    <property type="match status" value="1"/>
</dbReference>
<dbReference type="PROSITE" id="PS51383">
    <property type="entry name" value="YJEF_C_3"/>
    <property type="match status" value="1"/>
</dbReference>
<comment type="subunit">
    <text evidence="17">Homotetramer.</text>
</comment>
<feature type="binding site" evidence="18">
    <location>
        <position position="171"/>
    </location>
    <ligand>
        <name>K(+)</name>
        <dbReference type="ChEBI" id="CHEBI:29103"/>
    </ligand>
</feature>
<dbReference type="EMBL" id="CM001488">
    <property type="protein sequence ID" value="EIM64353.1"/>
    <property type="molecule type" value="Genomic_DNA"/>
</dbReference>
<dbReference type="InterPro" id="IPR029056">
    <property type="entry name" value="Ribokinase-like"/>
</dbReference>
<protein>
    <recommendedName>
        <fullName evidence="19">Bifunctional NAD(P)H-hydrate repair enzyme</fullName>
    </recommendedName>
    <alternativeName>
        <fullName evidence="19">Nicotinamide nucleotide repair protein</fullName>
    </alternativeName>
    <domain>
        <recommendedName>
            <fullName evidence="19">ADP-dependent (S)-NAD(P)H-hydrate dehydratase</fullName>
            <ecNumber evidence="19">4.2.1.136</ecNumber>
        </recommendedName>
        <alternativeName>
            <fullName evidence="19">ADP-dependent NAD(P)HX dehydratase</fullName>
        </alternativeName>
    </domain>
    <domain>
        <recommendedName>
            <fullName evidence="19">NAD(P)H-hydrate epimerase</fullName>
            <ecNumber evidence="19">5.1.99.6</ecNumber>
        </recommendedName>
    </domain>
</protein>
<dbReference type="SUPFAM" id="SSF64153">
    <property type="entry name" value="YjeF N-terminal domain-like"/>
    <property type="match status" value="1"/>
</dbReference>
<keyword evidence="12 17" id="KW-0456">Lyase</keyword>
<dbReference type="OrthoDB" id="9806925at2"/>
<comment type="similarity">
    <text evidence="18">Belongs to the NnrE/AIBP family.</text>
</comment>
<dbReference type="Pfam" id="PF01256">
    <property type="entry name" value="Carb_kinase"/>
    <property type="match status" value="1"/>
</dbReference>
<evidence type="ECO:0000256" key="5">
    <source>
        <dbReference type="ARBA" id="ARBA00022723"/>
    </source>
</evidence>
<keyword evidence="6 17" id="KW-0547">Nucleotide-binding</keyword>
<comment type="catalytic activity">
    <reaction evidence="1 18 19">
        <text>(6R)-NADHX = (6S)-NADHX</text>
        <dbReference type="Rhea" id="RHEA:32215"/>
        <dbReference type="ChEBI" id="CHEBI:64074"/>
        <dbReference type="ChEBI" id="CHEBI:64075"/>
        <dbReference type="EC" id="5.1.99.6"/>
    </reaction>
</comment>
<evidence type="ECO:0000259" key="20">
    <source>
        <dbReference type="PROSITE" id="PS51383"/>
    </source>
</evidence>
<reference evidence="22 23" key="2">
    <citation type="submission" date="2012-02" db="EMBL/GenBank/DDBJ databases">
        <title>Improved High-Quality Draft sequence of Desulfobacter postgatei 2ac9.</title>
        <authorList>
            <consortium name="US DOE Joint Genome Institute"/>
            <person name="Lucas S."/>
            <person name="Han J."/>
            <person name="Lapidus A."/>
            <person name="Cheng J.-F."/>
            <person name="Goodwin L."/>
            <person name="Pitluck S."/>
            <person name="Peters L."/>
            <person name="Ovchinnikova G."/>
            <person name="Held B."/>
            <person name="Detter J.C."/>
            <person name="Han C."/>
            <person name="Tapia R."/>
            <person name="Land M."/>
            <person name="Hauser L."/>
            <person name="Kyrpides N."/>
            <person name="Ivanova N."/>
            <person name="Pagani I."/>
            <person name="Orellana R."/>
            <person name="Lovley D."/>
            <person name="Woyke T."/>
        </authorList>
    </citation>
    <scope>NUCLEOTIDE SEQUENCE [LARGE SCALE GENOMIC DNA]</scope>
    <source>
        <strain evidence="22 23">2ac9</strain>
    </source>
</reference>
<evidence type="ECO:0000313" key="23">
    <source>
        <dbReference type="Proteomes" id="UP000005778"/>
    </source>
</evidence>
<feature type="binding site" evidence="17">
    <location>
        <position position="270"/>
    </location>
    <ligand>
        <name>(6S)-NADPHX</name>
        <dbReference type="ChEBI" id="CHEBI:64076"/>
    </ligand>
</feature>
<dbReference type="EC" id="4.2.1.136" evidence="19"/>
<name>I5B4E0_9BACT</name>
<keyword evidence="11 18" id="KW-0413">Isomerase</keyword>
<feature type="binding site" evidence="18">
    <location>
        <position position="59"/>
    </location>
    <ligand>
        <name>K(+)</name>
        <dbReference type="ChEBI" id="CHEBI:29103"/>
    </ligand>
</feature>
<keyword evidence="5 18" id="KW-0479">Metal-binding</keyword>
<evidence type="ECO:0000256" key="17">
    <source>
        <dbReference type="HAMAP-Rule" id="MF_01965"/>
    </source>
</evidence>
<keyword evidence="23" id="KW-1185">Reference proteome</keyword>
<dbReference type="PROSITE" id="PS01050">
    <property type="entry name" value="YJEF_C_2"/>
    <property type="match status" value="1"/>
</dbReference>
<reference evidence="22 23" key="1">
    <citation type="submission" date="2011-09" db="EMBL/GenBank/DDBJ databases">
        <authorList>
            <consortium name="US DOE Joint Genome Institute (JGI-PGF)"/>
            <person name="Lucas S."/>
            <person name="Han J."/>
            <person name="Lapidus A."/>
            <person name="Cheng J.-F."/>
            <person name="Goodwin L."/>
            <person name="Pitluck S."/>
            <person name="Peters L."/>
            <person name="Land M.L."/>
            <person name="Hauser L."/>
            <person name="Orellana R."/>
            <person name="Lovley D."/>
            <person name="Woyke T.J."/>
        </authorList>
    </citation>
    <scope>NUCLEOTIDE SEQUENCE [LARGE SCALE GENOMIC DNA]</scope>
    <source>
        <strain evidence="22 23">2ac9</strain>
    </source>
</reference>
<feature type="domain" description="YjeF N-terminal" evidence="21">
    <location>
        <begin position="9"/>
        <end position="225"/>
    </location>
</feature>
<dbReference type="Gene3D" id="3.40.50.10260">
    <property type="entry name" value="YjeF N-terminal domain"/>
    <property type="match status" value="1"/>
</dbReference>
<feature type="binding site" evidence="18">
    <location>
        <position position="168"/>
    </location>
    <ligand>
        <name>(6S)-NADPHX</name>
        <dbReference type="ChEBI" id="CHEBI:64076"/>
    </ligand>
</feature>
<feature type="binding site" evidence="18">
    <location>
        <begin position="58"/>
        <end position="62"/>
    </location>
    <ligand>
        <name>(6S)-NADPHX</name>
        <dbReference type="ChEBI" id="CHEBI:64076"/>
    </ligand>
</feature>
<feature type="binding site" evidence="17">
    <location>
        <position position="392"/>
    </location>
    <ligand>
        <name>(6S)-NADPHX</name>
        <dbReference type="ChEBI" id="CHEBI:64076"/>
    </ligand>
</feature>
<dbReference type="NCBIfam" id="TIGR00197">
    <property type="entry name" value="yjeF_nterm"/>
    <property type="match status" value="1"/>
</dbReference>
<evidence type="ECO:0000313" key="22">
    <source>
        <dbReference type="EMBL" id="EIM64353.1"/>
    </source>
</evidence>
<evidence type="ECO:0000256" key="1">
    <source>
        <dbReference type="ARBA" id="ARBA00000013"/>
    </source>
</evidence>
<dbReference type="PROSITE" id="PS51385">
    <property type="entry name" value="YJEF_N"/>
    <property type="match status" value="1"/>
</dbReference>
<dbReference type="GO" id="GO:0046496">
    <property type="term" value="P:nicotinamide nucleotide metabolic process"/>
    <property type="evidence" value="ECO:0007669"/>
    <property type="project" value="UniProtKB-UniRule"/>
</dbReference>
<feature type="binding site" evidence="18">
    <location>
        <position position="150"/>
    </location>
    <ligand>
        <name>(6S)-NADPHX</name>
        <dbReference type="ChEBI" id="CHEBI:64076"/>
    </ligand>
</feature>
<evidence type="ECO:0000256" key="2">
    <source>
        <dbReference type="ARBA" id="ARBA00000909"/>
    </source>
</evidence>
<feature type="binding site" evidence="18">
    <location>
        <begin position="139"/>
        <end position="145"/>
    </location>
    <ligand>
        <name>(6S)-NADPHX</name>
        <dbReference type="ChEBI" id="CHEBI:64076"/>
    </ligand>
</feature>
<dbReference type="GO" id="GO:0052856">
    <property type="term" value="F:NAD(P)HX epimerase activity"/>
    <property type="evidence" value="ECO:0007669"/>
    <property type="project" value="UniProtKB-UniRule"/>
</dbReference>
<dbReference type="InterPro" id="IPR030677">
    <property type="entry name" value="Nnr"/>
</dbReference>
<evidence type="ECO:0000259" key="21">
    <source>
        <dbReference type="PROSITE" id="PS51385"/>
    </source>
</evidence>
<evidence type="ECO:0000256" key="12">
    <source>
        <dbReference type="ARBA" id="ARBA00023239"/>
    </source>
</evidence>
<comment type="catalytic activity">
    <reaction evidence="2 18 19">
        <text>(6R)-NADPHX = (6S)-NADPHX</text>
        <dbReference type="Rhea" id="RHEA:32227"/>
        <dbReference type="ChEBI" id="CHEBI:64076"/>
        <dbReference type="ChEBI" id="CHEBI:64077"/>
        <dbReference type="EC" id="5.1.99.6"/>
    </reaction>
</comment>
<dbReference type="NCBIfam" id="TIGR00196">
    <property type="entry name" value="yjeF_cterm"/>
    <property type="match status" value="1"/>
</dbReference>
<evidence type="ECO:0000256" key="9">
    <source>
        <dbReference type="ARBA" id="ARBA00022958"/>
    </source>
</evidence>
<dbReference type="HOGENOM" id="CLU_024853_4_1_7"/>
<accession>I5B4E0</accession>
<evidence type="ECO:0000256" key="10">
    <source>
        <dbReference type="ARBA" id="ARBA00023027"/>
    </source>
</evidence>
<feature type="binding site" evidence="17">
    <location>
        <position position="459"/>
    </location>
    <ligand>
        <name>(6S)-NADPHX</name>
        <dbReference type="ChEBI" id="CHEBI:64076"/>
    </ligand>
</feature>
<evidence type="ECO:0000256" key="18">
    <source>
        <dbReference type="HAMAP-Rule" id="MF_01966"/>
    </source>
</evidence>
<dbReference type="InterPro" id="IPR017953">
    <property type="entry name" value="Carbohydrate_kinase_pred_CS"/>
</dbReference>
<comment type="function">
    <text evidence="18">Catalyzes the epimerization of the S- and R-forms of NAD(P)HX, a damaged form of NAD(P)H that is a result of enzymatic or heat-dependent hydration. This is a prerequisite for the S-specific NAD(P)H-hydrate dehydratase to allow the repair of both epimers of NAD(P)HX.</text>
</comment>
<dbReference type="RefSeq" id="WP_004073882.1">
    <property type="nucleotide sequence ID" value="NZ_CM001488.1"/>
</dbReference>
<dbReference type="eggNOG" id="COG0063">
    <property type="taxonomic scope" value="Bacteria"/>
</dbReference>
<dbReference type="GO" id="GO:0052855">
    <property type="term" value="F:ADP-dependent NAD(P)H-hydrate dehydratase activity"/>
    <property type="evidence" value="ECO:0007669"/>
    <property type="project" value="UniProtKB-UniRule"/>
</dbReference>
<comment type="cofactor">
    <cofactor evidence="18 19">
        <name>K(+)</name>
        <dbReference type="ChEBI" id="CHEBI:29103"/>
    </cofactor>
    <text evidence="18 19">Binds 1 potassium ion per subunit.</text>
</comment>
<keyword evidence="8 17" id="KW-0521">NADP</keyword>
<dbReference type="PIRSF" id="PIRSF017184">
    <property type="entry name" value="Nnr"/>
    <property type="match status" value="1"/>
</dbReference>
<dbReference type="InterPro" id="IPR004443">
    <property type="entry name" value="YjeF_N_dom"/>
</dbReference>
<comment type="similarity">
    <text evidence="3 19">In the N-terminal section; belongs to the NnrE/AIBP family.</text>
</comment>
<dbReference type="GO" id="GO:0046872">
    <property type="term" value="F:metal ion binding"/>
    <property type="evidence" value="ECO:0007669"/>
    <property type="project" value="UniProtKB-UniRule"/>
</dbReference>
<proteinExistence type="inferred from homology"/>
<dbReference type="STRING" id="879212.DespoDRAFT_02505"/>
<dbReference type="SUPFAM" id="SSF53613">
    <property type="entry name" value="Ribokinase-like"/>
    <property type="match status" value="1"/>
</dbReference>
<dbReference type="HAMAP" id="MF_01966">
    <property type="entry name" value="NADHX_epimerase"/>
    <property type="match status" value="1"/>
</dbReference>
<sequence length="519" mass="53899">MIIVTTRQMQQMDKNTIESFGIPGRVLMENAGRGAIEMLSEHFDLEGARVAVVAGRGNNGGDGFVIGRYLMEMGVSVSFFLLSTRDRVQGDAGANMDLILDLLAEHALSQFIEIPDKDALEAVTEILLDHDLFVDAIFGTGLNADVRGIYRDVIELINDSDKAVFSVDIPSGINADTGAVCGVAIRADATATFAFAKAGHILYPGNFHTGDLEVVDIGIPGHIAKAQSPHIFLPEPHDIAGLIPARAFNAHKGSFGHLLVLAGSPGKTGAAALCANAAMRSGAGLVTLGVPEKLMPVMEPMVVEPMTTALAQTSSGGLDAAALDDIITLLADKAALALGPGMGTDSGTQELIKSILAIASVPMVIDADGLNCIAKNPDILATVKAPVILTPHPGEMARLTGKTTADIQQNRMETARNFAEKQKVILVLKGAQTLVAYPDGAVFICPTGNPGMACGGMGDVLTGMIAAFLAQDLSPESAALAGVYLHGLCGDLLAEDHAFGFSASDMVAGIPQALTTLLS</sequence>
<comment type="function">
    <text evidence="14 19">Bifunctional enzyme that catalyzes the epimerization of the S- and R-forms of NAD(P)HX and the dehydration of the S-form of NAD(P)HX at the expense of ADP, which is converted to AMP. This allows the repair of both epimers of NAD(P)HX, a damaged form of NAD(P)H that is a result of enzymatic or heat-dependent hydration.</text>
</comment>